<dbReference type="InterPro" id="IPR033855">
    <property type="entry name" value="Protein_C"/>
</dbReference>
<dbReference type="STRING" id="1002526.SAMN05216578_102263"/>
<comment type="similarity">
    <text evidence="1">Belongs to the peptidase S49 family.</text>
</comment>
<dbReference type="Proteomes" id="UP000242815">
    <property type="component" value="Unassembled WGS sequence"/>
</dbReference>
<dbReference type="CDD" id="cd07022">
    <property type="entry name" value="S49_Sppa_36K_type"/>
    <property type="match status" value="1"/>
</dbReference>
<feature type="region of interest" description="Disordered" evidence="5">
    <location>
        <begin position="309"/>
        <end position="341"/>
    </location>
</feature>
<evidence type="ECO:0000256" key="4">
    <source>
        <dbReference type="ARBA" id="ARBA00022825"/>
    </source>
</evidence>
<dbReference type="PANTHER" id="PTHR33209:SF1">
    <property type="entry name" value="PEPTIDASE S49 DOMAIN-CONTAINING PROTEIN"/>
    <property type="match status" value="1"/>
</dbReference>
<dbReference type="Pfam" id="PF01343">
    <property type="entry name" value="Peptidase_S49"/>
    <property type="match status" value="1"/>
</dbReference>
<evidence type="ECO:0000259" key="6">
    <source>
        <dbReference type="Pfam" id="PF01343"/>
    </source>
</evidence>
<evidence type="ECO:0000313" key="7">
    <source>
        <dbReference type="EMBL" id="SFQ70222.1"/>
    </source>
</evidence>
<protein>
    <submittedName>
        <fullName evidence="7">Serine protease, ClpP class</fullName>
    </submittedName>
</protein>
<feature type="domain" description="Peptidase S49" evidence="6">
    <location>
        <begin position="144"/>
        <end position="290"/>
    </location>
</feature>
<dbReference type="AlphaFoldDB" id="A0A1I6ANN2"/>
<keyword evidence="3" id="KW-0378">Hydrolase</keyword>
<dbReference type="GO" id="GO:0008236">
    <property type="term" value="F:serine-type peptidase activity"/>
    <property type="evidence" value="ECO:0007669"/>
    <property type="project" value="UniProtKB-KW"/>
</dbReference>
<dbReference type="InterPro" id="IPR029045">
    <property type="entry name" value="ClpP/crotonase-like_dom_sf"/>
</dbReference>
<evidence type="ECO:0000256" key="3">
    <source>
        <dbReference type="ARBA" id="ARBA00022801"/>
    </source>
</evidence>
<reference evidence="7 8" key="1">
    <citation type="submission" date="2016-10" db="EMBL/GenBank/DDBJ databases">
        <authorList>
            <person name="de Groot N.N."/>
        </authorList>
    </citation>
    <scope>NUCLEOTIDE SEQUENCE [LARGE SCALE GENOMIC DNA]</scope>
    <source>
        <strain evidence="7 8">JCM 18415</strain>
    </source>
</reference>
<name>A0A1I6ANN2_9GAMM</name>
<accession>A0A1I6ANN2</accession>
<proteinExistence type="inferred from homology"/>
<dbReference type="RefSeq" id="WP_090537373.1">
    <property type="nucleotide sequence ID" value="NZ_FOYD01000002.1"/>
</dbReference>
<evidence type="ECO:0000313" key="8">
    <source>
        <dbReference type="Proteomes" id="UP000242815"/>
    </source>
</evidence>
<keyword evidence="4" id="KW-0720">Serine protease</keyword>
<dbReference type="InterPro" id="IPR002142">
    <property type="entry name" value="Peptidase_S49"/>
</dbReference>
<keyword evidence="2 7" id="KW-0645">Protease</keyword>
<feature type="compositionally biased region" description="Low complexity" evidence="5">
    <location>
        <begin position="311"/>
        <end position="336"/>
    </location>
</feature>
<dbReference type="Gene3D" id="6.20.330.10">
    <property type="match status" value="1"/>
</dbReference>
<dbReference type="GO" id="GO:0006508">
    <property type="term" value="P:proteolysis"/>
    <property type="evidence" value="ECO:0007669"/>
    <property type="project" value="UniProtKB-KW"/>
</dbReference>
<gene>
    <name evidence="7" type="ORF">SAMN05216578_102263</name>
</gene>
<feature type="region of interest" description="Disordered" evidence="5">
    <location>
        <begin position="399"/>
        <end position="436"/>
    </location>
</feature>
<sequence>MNNYPQIASRVLNTPLLLEPGYARVFFSALASRLGITQLQDAEGQVLTGQKIRMSAESFSGGRERDRPYQVVDGVAVLPVSGSLVHKFGYLRPFSGMTGYDGIMHRALEALGDPQVKGVLLDMHTPGGEVSGCFDTAASLRAQAEQAGKPLWSLCYDMNCSAGMALASAASRRLVTQTGYAGSVGVVMAHASYEDYLEQEGIKVTLIHSGAHKTDGNPYEDLPGEVLERFQADTDALRHQFAALVARNLGMTTEAVLATEAAIYRGQAAIDVGFADALVNGHEAIAEFSEYLSTQGRTITVGAISMSEQNPAPAADTAPPAQATSEATSQASTPTASEERARVRGILQHAEAEGRTQLAEHLAYETSMSIDEAVTILAAAPKDVAGNLDASTALDRMMESEQQPNLTAAGPSGEPETNDARRIAESWATATGVKLA</sequence>
<dbReference type="PANTHER" id="PTHR33209">
    <property type="entry name" value="PROTEASE 4"/>
    <property type="match status" value="1"/>
</dbReference>
<dbReference type="EMBL" id="FOYD01000002">
    <property type="protein sequence ID" value="SFQ70222.1"/>
    <property type="molecule type" value="Genomic_DNA"/>
</dbReference>
<evidence type="ECO:0000256" key="5">
    <source>
        <dbReference type="SAM" id="MobiDB-lite"/>
    </source>
</evidence>
<dbReference type="OrthoDB" id="6999246at2"/>
<organism evidence="7 8">
    <name type="scientific">Halopseudomonas formosensis</name>
    <dbReference type="NCBI Taxonomy" id="1002526"/>
    <lineage>
        <taxon>Bacteria</taxon>
        <taxon>Pseudomonadati</taxon>
        <taxon>Pseudomonadota</taxon>
        <taxon>Gammaproteobacteria</taxon>
        <taxon>Pseudomonadales</taxon>
        <taxon>Pseudomonadaceae</taxon>
        <taxon>Halopseudomonas</taxon>
    </lineage>
</organism>
<dbReference type="Gene3D" id="3.90.226.10">
    <property type="entry name" value="2-enoyl-CoA Hydratase, Chain A, domain 1"/>
    <property type="match status" value="1"/>
</dbReference>
<evidence type="ECO:0000256" key="1">
    <source>
        <dbReference type="ARBA" id="ARBA00008683"/>
    </source>
</evidence>
<evidence type="ECO:0000256" key="2">
    <source>
        <dbReference type="ARBA" id="ARBA00022670"/>
    </source>
</evidence>
<dbReference type="SUPFAM" id="SSF52096">
    <property type="entry name" value="ClpP/crotonase"/>
    <property type="match status" value="1"/>
</dbReference>